<evidence type="ECO:0000256" key="1">
    <source>
        <dbReference type="SAM" id="Coils"/>
    </source>
</evidence>
<organism evidence="2 3">
    <name type="scientific">Paramecium sonneborni</name>
    <dbReference type="NCBI Taxonomy" id="65129"/>
    <lineage>
        <taxon>Eukaryota</taxon>
        <taxon>Sar</taxon>
        <taxon>Alveolata</taxon>
        <taxon>Ciliophora</taxon>
        <taxon>Intramacronucleata</taxon>
        <taxon>Oligohymenophorea</taxon>
        <taxon>Peniculida</taxon>
        <taxon>Parameciidae</taxon>
        <taxon>Paramecium</taxon>
    </lineage>
</organism>
<accession>A0A8S1JXB6</accession>
<feature type="coiled-coil region" evidence="1">
    <location>
        <begin position="49"/>
        <end position="217"/>
    </location>
</feature>
<comment type="caution">
    <text evidence="2">The sequence shown here is derived from an EMBL/GenBank/DDBJ whole genome shotgun (WGS) entry which is preliminary data.</text>
</comment>
<dbReference type="AlphaFoldDB" id="A0A8S1JXB6"/>
<dbReference type="OrthoDB" id="307608at2759"/>
<evidence type="ECO:0000313" key="2">
    <source>
        <dbReference type="EMBL" id="CAD8047644.1"/>
    </source>
</evidence>
<reference evidence="2" key="1">
    <citation type="submission" date="2021-01" db="EMBL/GenBank/DDBJ databases">
        <authorList>
            <consortium name="Genoscope - CEA"/>
            <person name="William W."/>
        </authorList>
    </citation>
    <scope>NUCLEOTIDE SEQUENCE</scope>
</reference>
<sequence>MDKFEKRLNQVNMITPKNPQSTYKQIDHTKSSASLNEFNRIGEQFDSEIINLKSQVQILEGKLQFYEREFQIKQSSLEKRIQQLISTSSQLTQQNTQLKLQYQALLNEYQIQQDKILQSEKGKKEYEDKVRSQLDNYNKLQSEKEQLIQYANKCRERSKQRKIKIKELTNKNSEFLEQIQQLEQDLEQANYEKQQIYEQCQQQILILKEQNEDQQMKYETIVQNFKNHLADQNESQHEEQLLANHTILDQKEAQTVQEQLENFNILQKDLNTLLNQIKNTSLTNPQSFQMQQVIEFAEIFNRMAEKIYQLQQKKSILKNQIKDLQQNFQQSQLQSQILQNKSNSSHQNPNLINDRTKILFEQRILELKEFYQKERKQDKNKTFQKGNQYDYKQNQVILMLTQFLEEFLKQQYHLKILNFQINDLQFEYADKKNCRAFKKASWVIIAIYRIKIIQNSQYYQQSMQFNQLRIEMPIINSLNQLLELVGGQQQLIETLQKSMEHKGSEAFQEQDIQTIVDQELKQQLKAVQIELDINNKKMLQYKLYSEKQIEERDRIINELEQQLRDNSNDDNQKLLEHLEQQNNRVKNIENEFNVLNELINSLI</sequence>
<keyword evidence="1" id="KW-0175">Coiled coil</keyword>
<proteinExistence type="predicted"/>
<feature type="coiled-coil region" evidence="1">
    <location>
        <begin position="549"/>
        <end position="598"/>
    </location>
</feature>
<dbReference type="EMBL" id="CAJJDN010000002">
    <property type="protein sequence ID" value="CAD8047644.1"/>
    <property type="molecule type" value="Genomic_DNA"/>
</dbReference>
<protein>
    <submittedName>
        <fullName evidence="2">Uncharacterized protein</fullName>
    </submittedName>
</protein>
<name>A0A8S1JXB6_9CILI</name>
<feature type="coiled-coil region" evidence="1">
    <location>
        <begin position="307"/>
        <end position="341"/>
    </location>
</feature>
<evidence type="ECO:0000313" key="3">
    <source>
        <dbReference type="Proteomes" id="UP000692954"/>
    </source>
</evidence>
<keyword evidence="3" id="KW-1185">Reference proteome</keyword>
<dbReference type="Proteomes" id="UP000692954">
    <property type="component" value="Unassembled WGS sequence"/>
</dbReference>
<gene>
    <name evidence="2" type="ORF">PSON_ATCC_30995.1.T0020548</name>
</gene>